<evidence type="ECO:0000256" key="12">
    <source>
        <dbReference type="ARBA" id="ARBA00022801"/>
    </source>
</evidence>
<gene>
    <name evidence="24" type="primary">LOC114335903</name>
</gene>
<evidence type="ECO:0000256" key="16">
    <source>
        <dbReference type="ARBA" id="ARBA00023049"/>
    </source>
</evidence>
<dbReference type="GO" id="GO:0005783">
    <property type="term" value="C:endoplasmic reticulum"/>
    <property type="evidence" value="ECO:0007669"/>
    <property type="project" value="UniProtKB-SubCell"/>
</dbReference>
<evidence type="ECO:0000256" key="22">
    <source>
        <dbReference type="SAM" id="SignalP"/>
    </source>
</evidence>
<feature type="signal peptide" evidence="22">
    <location>
        <begin position="1"/>
        <end position="18"/>
    </location>
</feature>
<evidence type="ECO:0000259" key="23">
    <source>
        <dbReference type="Pfam" id="PF04389"/>
    </source>
</evidence>
<dbReference type="PANTHER" id="PTHR12053">
    <property type="entry name" value="PROTEASE FAMILY M28 PLASMA GLUTAMATE CARBOXYPEPTIDASE-RELATED"/>
    <property type="match status" value="1"/>
</dbReference>
<dbReference type="CDD" id="cd03883">
    <property type="entry name" value="M28_Pgcp_like"/>
    <property type="match status" value="1"/>
</dbReference>
<dbReference type="GO" id="GO:0046872">
    <property type="term" value="F:metal ion binding"/>
    <property type="evidence" value="ECO:0007669"/>
    <property type="project" value="UniProtKB-KW"/>
</dbReference>
<keyword evidence="16" id="KW-0482">Metalloprotease</keyword>
<dbReference type="AlphaFoldDB" id="A0A6P7GAX0"/>
<keyword evidence="12" id="KW-0378">Hydrolase</keyword>
<evidence type="ECO:0000256" key="17">
    <source>
        <dbReference type="ARBA" id="ARBA00023145"/>
    </source>
</evidence>
<dbReference type="GO" id="GO:0004180">
    <property type="term" value="F:carboxypeptidase activity"/>
    <property type="evidence" value="ECO:0007669"/>
    <property type="project" value="UniProtKB-KW"/>
</dbReference>
<keyword evidence="13" id="KW-0256">Endoplasmic reticulum</keyword>
<evidence type="ECO:0000256" key="9">
    <source>
        <dbReference type="ARBA" id="ARBA00022670"/>
    </source>
</evidence>
<evidence type="ECO:0000256" key="4">
    <source>
        <dbReference type="ARBA" id="ARBA00004613"/>
    </source>
</evidence>
<dbReference type="InParanoid" id="A0A6P7GAX0"/>
<keyword evidence="17" id="KW-0865">Zymogen</keyword>
<dbReference type="GO" id="GO:0005764">
    <property type="term" value="C:lysosome"/>
    <property type="evidence" value="ECO:0007669"/>
    <property type="project" value="UniProtKB-SubCell"/>
</dbReference>
<dbReference type="Gene3D" id="3.40.630.10">
    <property type="entry name" value="Zn peptidases"/>
    <property type="match status" value="1"/>
</dbReference>
<evidence type="ECO:0000256" key="20">
    <source>
        <dbReference type="ARBA" id="ARBA00025833"/>
    </source>
</evidence>
<accession>A0A6P7GAX0</accession>
<protein>
    <recommendedName>
        <fullName evidence="6">Carboxypeptidase Q</fullName>
    </recommendedName>
    <alternativeName>
        <fullName evidence="21">Plasma glutamate carboxypeptidase</fullName>
    </alternativeName>
</protein>
<dbReference type="InterPro" id="IPR039866">
    <property type="entry name" value="CPQ"/>
</dbReference>
<evidence type="ECO:0000256" key="21">
    <source>
        <dbReference type="ARBA" id="ARBA00033328"/>
    </source>
</evidence>
<evidence type="ECO:0000256" key="5">
    <source>
        <dbReference type="ARBA" id="ARBA00010918"/>
    </source>
</evidence>
<name>A0A6P7GAX0_DIAVI</name>
<dbReference type="InterPro" id="IPR007484">
    <property type="entry name" value="Peptidase_M28"/>
</dbReference>
<dbReference type="Pfam" id="PF04389">
    <property type="entry name" value="Peptidase_M28"/>
    <property type="match status" value="1"/>
</dbReference>
<keyword evidence="7" id="KW-0964">Secreted</keyword>
<evidence type="ECO:0000256" key="11">
    <source>
        <dbReference type="ARBA" id="ARBA00022729"/>
    </source>
</evidence>
<sequence length="496" mass="55262">MLVRSILVFFVVIVASKCDNVNNKVEDECHLPEKLVKEIQSYKPTVHRIIDAVTKGRHKGKVYNHLSDFIDTFGARVSGTKNLENSIDYVQELLVQAGLENIHGENVTVPHWVRGTEIAEVLEPRRSKIGVLGLGQTANTPPEGITAEVLVVRSFEELNKPDISAAAKGKIVVINFQFERYGRSVKYRSQGPVEAAKHGALAVLIKSVTPFSMYTLHTGYLKYRKDVKKIPALSITVEDANMLQRYQDKGKRIVIKLQVDSQHLPDETSRNLVAEIKGSEKEQKVVIVSGHLDSWDVGVGAMDDGGGSFISWYSMVLLKSLGLRARRTLRVILWTAEEPGFIGAQAYDKAHKNDLDDFTFVMESDEGTFNPLGIEYTAGKKGGCILKEIVGLLEPINATQIQYSESVGSDIAMWAKKIPTAGLLNENQKYFWYHHSVADSLDILDSDTLDKATAVWASVAFVVADLKEEFPRDFDDISKLPINQLIEKLRQSGQNH</sequence>
<dbReference type="GO" id="GO:0070573">
    <property type="term" value="F:metallodipeptidase activity"/>
    <property type="evidence" value="ECO:0007669"/>
    <property type="project" value="InterPro"/>
</dbReference>
<dbReference type="PANTHER" id="PTHR12053:SF3">
    <property type="entry name" value="CARBOXYPEPTIDASE Q"/>
    <property type="match status" value="1"/>
</dbReference>
<keyword evidence="8" id="KW-0121">Carboxypeptidase</keyword>
<keyword evidence="11 22" id="KW-0732">Signal</keyword>
<keyword evidence="14" id="KW-0862">Zinc</keyword>
<dbReference type="FunFam" id="3.50.30.30:FF:000009">
    <property type="entry name" value="Carboxypeptidase Q"/>
    <property type="match status" value="1"/>
</dbReference>
<evidence type="ECO:0000256" key="10">
    <source>
        <dbReference type="ARBA" id="ARBA00022723"/>
    </source>
</evidence>
<feature type="chain" id="PRO_5027784967" description="Carboxypeptidase Q" evidence="22">
    <location>
        <begin position="19"/>
        <end position="496"/>
    </location>
</feature>
<dbReference type="GO" id="GO:0005615">
    <property type="term" value="C:extracellular space"/>
    <property type="evidence" value="ECO:0007669"/>
    <property type="project" value="TreeGrafter"/>
</dbReference>
<dbReference type="GO" id="GO:0005794">
    <property type="term" value="C:Golgi apparatus"/>
    <property type="evidence" value="ECO:0007669"/>
    <property type="project" value="UniProtKB-SubCell"/>
</dbReference>
<evidence type="ECO:0000256" key="15">
    <source>
        <dbReference type="ARBA" id="ARBA00023034"/>
    </source>
</evidence>
<evidence type="ECO:0000256" key="8">
    <source>
        <dbReference type="ARBA" id="ARBA00022645"/>
    </source>
</evidence>
<keyword evidence="15" id="KW-0333">Golgi apparatus</keyword>
<dbReference type="RefSeq" id="XP_028141988.1">
    <property type="nucleotide sequence ID" value="XM_028286187.1"/>
</dbReference>
<keyword evidence="9" id="KW-0645">Protease</keyword>
<keyword evidence="18" id="KW-0325">Glycoprotein</keyword>
<evidence type="ECO:0000256" key="14">
    <source>
        <dbReference type="ARBA" id="ARBA00022833"/>
    </source>
</evidence>
<dbReference type="Gene3D" id="3.50.30.30">
    <property type="match status" value="1"/>
</dbReference>
<evidence type="ECO:0000256" key="2">
    <source>
        <dbReference type="ARBA" id="ARBA00004371"/>
    </source>
</evidence>
<keyword evidence="19" id="KW-0458">Lysosome</keyword>
<evidence type="ECO:0000256" key="7">
    <source>
        <dbReference type="ARBA" id="ARBA00022525"/>
    </source>
</evidence>
<organism evidence="24">
    <name type="scientific">Diabrotica virgifera virgifera</name>
    <name type="common">western corn rootworm</name>
    <dbReference type="NCBI Taxonomy" id="50390"/>
    <lineage>
        <taxon>Eukaryota</taxon>
        <taxon>Metazoa</taxon>
        <taxon>Ecdysozoa</taxon>
        <taxon>Arthropoda</taxon>
        <taxon>Hexapoda</taxon>
        <taxon>Insecta</taxon>
        <taxon>Pterygota</taxon>
        <taxon>Neoptera</taxon>
        <taxon>Endopterygota</taxon>
        <taxon>Coleoptera</taxon>
        <taxon>Polyphaga</taxon>
        <taxon>Cucujiformia</taxon>
        <taxon>Chrysomeloidea</taxon>
        <taxon>Chrysomelidae</taxon>
        <taxon>Galerucinae</taxon>
        <taxon>Diabroticina</taxon>
        <taxon>Diabroticites</taxon>
        <taxon>Diabrotica</taxon>
    </lineage>
</organism>
<dbReference type="GO" id="GO:0043171">
    <property type="term" value="P:peptide catabolic process"/>
    <property type="evidence" value="ECO:0007669"/>
    <property type="project" value="TreeGrafter"/>
</dbReference>
<proteinExistence type="inferred from homology"/>
<evidence type="ECO:0000256" key="18">
    <source>
        <dbReference type="ARBA" id="ARBA00023180"/>
    </source>
</evidence>
<evidence type="ECO:0000256" key="3">
    <source>
        <dbReference type="ARBA" id="ARBA00004555"/>
    </source>
</evidence>
<dbReference type="SUPFAM" id="SSF53187">
    <property type="entry name" value="Zn-dependent exopeptidases"/>
    <property type="match status" value="1"/>
</dbReference>
<evidence type="ECO:0000256" key="1">
    <source>
        <dbReference type="ARBA" id="ARBA00004240"/>
    </source>
</evidence>
<feature type="domain" description="Peptidase M28" evidence="23">
    <location>
        <begin position="271"/>
        <end position="459"/>
    </location>
</feature>
<evidence type="ECO:0000256" key="13">
    <source>
        <dbReference type="ARBA" id="ARBA00022824"/>
    </source>
</evidence>
<comment type="similarity">
    <text evidence="5">Belongs to the peptidase M28 family.</text>
</comment>
<evidence type="ECO:0000256" key="6">
    <source>
        <dbReference type="ARBA" id="ARBA00014116"/>
    </source>
</evidence>
<evidence type="ECO:0000256" key="19">
    <source>
        <dbReference type="ARBA" id="ARBA00023228"/>
    </source>
</evidence>
<keyword evidence="10" id="KW-0479">Metal-binding</keyword>
<evidence type="ECO:0000313" key="24">
    <source>
        <dbReference type="RefSeq" id="XP_028141988.1"/>
    </source>
</evidence>
<reference evidence="24" key="1">
    <citation type="submission" date="2025-08" db="UniProtKB">
        <authorList>
            <consortium name="RefSeq"/>
        </authorList>
    </citation>
    <scope>IDENTIFICATION</scope>
</reference>
<dbReference type="GO" id="GO:0006508">
    <property type="term" value="P:proteolysis"/>
    <property type="evidence" value="ECO:0007669"/>
    <property type="project" value="UniProtKB-KW"/>
</dbReference>
<comment type="subcellular location">
    <subcellularLocation>
        <location evidence="1">Endoplasmic reticulum</location>
    </subcellularLocation>
    <subcellularLocation>
        <location evidence="3">Golgi apparatus</location>
    </subcellularLocation>
    <subcellularLocation>
        <location evidence="2">Lysosome</location>
    </subcellularLocation>
    <subcellularLocation>
        <location evidence="4">Secreted</location>
    </subcellularLocation>
</comment>
<comment type="subunit">
    <text evidence="20">Homodimer. The monomeric form is inactive while the homodimer is active.</text>
</comment>
<dbReference type="OrthoDB" id="10013407at2759"/>